<reference evidence="2 3" key="1">
    <citation type="submission" date="2019-09" db="EMBL/GenBank/DDBJ databases">
        <authorList>
            <person name="Depoorter E."/>
        </authorList>
    </citation>
    <scope>NUCLEOTIDE SEQUENCE [LARGE SCALE GENOMIC DNA]</scope>
    <source>
        <strain evidence="2">R-18112</strain>
    </source>
</reference>
<evidence type="ECO:0000259" key="1">
    <source>
        <dbReference type="Pfam" id="PF13643"/>
    </source>
</evidence>
<evidence type="ECO:0000313" key="3">
    <source>
        <dbReference type="Proteomes" id="UP000494274"/>
    </source>
</evidence>
<protein>
    <recommendedName>
        <fullName evidence="1">DUF4145 domain-containing protein</fullName>
    </recommendedName>
</protein>
<dbReference type="InterPro" id="IPR025285">
    <property type="entry name" value="DUF4145"/>
</dbReference>
<sequence>MAGHEEKETKKAHCPNCNGVRTCEIHGRTQKEWEWSDNLGGSVDGGTEHLLLECRGCESVFYLRADWNSEDMDYWDDNSGQMQGEYVRHEITYPKPTSLTRPRWLDSLSNRDETLYAILSEMYLACDNGSYILAAIGLRTALDRATEKLGIHPGLTFDAKLQELKSGGWIGETEYLVLDVVTDAGNAAAHRGWQPDEAQIFQLVQAMEVFLQRAFVVGKQALSIKEFIPPKPARRARADKPDASGGS</sequence>
<proteinExistence type="predicted"/>
<name>A0A6P2WQ70_BURL3</name>
<feature type="domain" description="DUF4145" evidence="1">
    <location>
        <begin position="121"/>
        <end position="207"/>
    </location>
</feature>
<evidence type="ECO:0000313" key="2">
    <source>
        <dbReference type="EMBL" id="VWC98911.1"/>
    </source>
</evidence>
<gene>
    <name evidence="2" type="ORF">BLA18112_03850</name>
</gene>
<organism evidence="2 3">
    <name type="scientific">Burkholderia lata (strain ATCC 17760 / DSM 23089 / LMG 22485 / NCIMB 9086 / R18194 / 383)</name>
    <dbReference type="NCBI Taxonomy" id="482957"/>
    <lineage>
        <taxon>Bacteria</taxon>
        <taxon>Pseudomonadati</taxon>
        <taxon>Pseudomonadota</taxon>
        <taxon>Betaproteobacteria</taxon>
        <taxon>Burkholderiales</taxon>
        <taxon>Burkholderiaceae</taxon>
        <taxon>Burkholderia</taxon>
        <taxon>Burkholderia cepacia complex</taxon>
    </lineage>
</organism>
<dbReference type="Proteomes" id="UP000494274">
    <property type="component" value="Unassembled WGS sequence"/>
</dbReference>
<dbReference type="AlphaFoldDB" id="A0A6P2WQ70"/>
<accession>A0A6P2WQ70</accession>
<dbReference type="Pfam" id="PF13643">
    <property type="entry name" value="DUF4145"/>
    <property type="match status" value="1"/>
</dbReference>
<dbReference type="EMBL" id="CABVQI010000011">
    <property type="protein sequence ID" value="VWC98911.1"/>
    <property type="molecule type" value="Genomic_DNA"/>
</dbReference>